<gene>
    <name evidence="1" type="ORF">E2C01_041164</name>
</gene>
<dbReference type="EMBL" id="VSRR010007724">
    <property type="protein sequence ID" value="MPC47418.1"/>
    <property type="molecule type" value="Genomic_DNA"/>
</dbReference>
<protein>
    <submittedName>
        <fullName evidence="1">Uncharacterized protein</fullName>
    </submittedName>
</protein>
<sequence length="134" mass="14775">MTLYYLRRFVCLRLFPSPYSSTFFPSCTSSSSSSSSSFNLHTSCHLGCLSVPNHLPLEPAPPPGRYTSISPSLPSHFLLTPPIYPPPRTLIYPQRSSLLSYLAIFSSPPYCSLLAASSPVGPQKRRHLRSLLSS</sequence>
<comment type="caution">
    <text evidence="1">The sequence shown here is derived from an EMBL/GenBank/DDBJ whole genome shotgun (WGS) entry which is preliminary data.</text>
</comment>
<evidence type="ECO:0000313" key="1">
    <source>
        <dbReference type="EMBL" id="MPC47418.1"/>
    </source>
</evidence>
<evidence type="ECO:0000313" key="2">
    <source>
        <dbReference type="Proteomes" id="UP000324222"/>
    </source>
</evidence>
<organism evidence="1 2">
    <name type="scientific">Portunus trituberculatus</name>
    <name type="common">Swimming crab</name>
    <name type="synonym">Neptunus trituberculatus</name>
    <dbReference type="NCBI Taxonomy" id="210409"/>
    <lineage>
        <taxon>Eukaryota</taxon>
        <taxon>Metazoa</taxon>
        <taxon>Ecdysozoa</taxon>
        <taxon>Arthropoda</taxon>
        <taxon>Crustacea</taxon>
        <taxon>Multicrustacea</taxon>
        <taxon>Malacostraca</taxon>
        <taxon>Eumalacostraca</taxon>
        <taxon>Eucarida</taxon>
        <taxon>Decapoda</taxon>
        <taxon>Pleocyemata</taxon>
        <taxon>Brachyura</taxon>
        <taxon>Eubrachyura</taxon>
        <taxon>Portunoidea</taxon>
        <taxon>Portunidae</taxon>
        <taxon>Portuninae</taxon>
        <taxon>Portunus</taxon>
    </lineage>
</organism>
<accession>A0A5B7FR60</accession>
<proteinExistence type="predicted"/>
<name>A0A5B7FR60_PORTR</name>
<reference evidence="1 2" key="1">
    <citation type="submission" date="2019-05" db="EMBL/GenBank/DDBJ databases">
        <title>Another draft genome of Portunus trituberculatus and its Hox gene families provides insights of decapod evolution.</title>
        <authorList>
            <person name="Jeong J.-H."/>
            <person name="Song I."/>
            <person name="Kim S."/>
            <person name="Choi T."/>
            <person name="Kim D."/>
            <person name="Ryu S."/>
            <person name="Kim W."/>
        </authorList>
    </citation>
    <scope>NUCLEOTIDE SEQUENCE [LARGE SCALE GENOMIC DNA]</scope>
    <source>
        <tissue evidence="1">Muscle</tissue>
    </source>
</reference>
<keyword evidence="2" id="KW-1185">Reference proteome</keyword>
<dbReference type="AlphaFoldDB" id="A0A5B7FR60"/>
<dbReference type="Proteomes" id="UP000324222">
    <property type="component" value="Unassembled WGS sequence"/>
</dbReference>